<dbReference type="PROSITE" id="PS00632">
    <property type="entry name" value="RIBOSOMAL_S4"/>
    <property type="match status" value="1"/>
</dbReference>
<dbReference type="FunFam" id="3.10.290.10:FF:000001">
    <property type="entry name" value="30S ribosomal protein S4"/>
    <property type="match status" value="1"/>
</dbReference>
<keyword evidence="3 7" id="KW-0694">RNA-binding</keyword>
<comment type="function">
    <text evidence="7">One of the primary rRNA binding proteins, it binds directly to 16S rRNA where it nucleates assembly of the body of the 30S subunit.</text>
</comment>
<evidence type="ECO:0000256" key="8">
    <source>
        <dbReference type="RuleBase" id="RU003699"/>
    </source>
</evidence>
<feature type="domain" description="RNA-binding S4" evidence="10">
    <location>
        <begin position="95"/>
        <end position="159"/>
    </location>
</feature>
<evidence type="ECO:0000256" key="3">
    <source>
        <dbReference type="ARBA" id="ARBA00022884"/>
    </source>
</evidence>
<sequence>MTNVQRARRQVRLSRALGIALTPKAQGLFDKRPYGPGEHGNSRRRSESDYSVRLKEKQRLRAQYGVSEKQLRKAYEVASRTQGQTGNAMLINLETRLDALVLRAGFARTVAQARQFVVHRHILVDGNIVDRPSYRVRPGQVIQVKPKSQTMEPFQAAAEGVHRDVLPATPGYLDVDLASLKATFTRLPEVEEIPVQVNTQFVVEYYNHY</sequence>
<dbReference type="NCBIfam" id="NF003717">
    <property type="entry name" value="PRK05327.1"/>
    <property type="match status" value="1"/>
</dbReference>
<evidence type="ECO:0000256" key="1">
    <source>
        <dbReference type="ARBA" id="ARBA00007465"/>
    </source>
</evidence>
<evidence type="ECO:0000256" key="2">
    <source>
        <dbReference type="ARBA" id="ARBA00022730"/>
    </source>
</evidence>
<evidence type="ECO:0000256" key="4">
    <source>
        <dbReference type="ARBA" id="ARBA00022980"/>
    </source>
</evidence>
<dbReference type="HAMAP" id="MF_01306_B">
    <property type="entry name" value="Ribosomal_uS4_B"/>
    <property type="match status" value="1"/>
</dbReference>
<dbReference type="NCBIfam" id="TIGR01017">
    <property type="entry name" value="rpsD_bact"/>
    <property type="match status" value="1"/>
</dbReference>
<feature type="compositionally biased region" description="Basic and acidic residues" evidence="9">
    <location>
        <begin position="40"/>
        <end position="51"/>
    </location>
</feature>
<dbReference type="InterPro" id="IPR018079">
    <property type="entry name" value="Ribosomal_uS4_CS"/>
</dbReference>
<comment type="similarity">
    <text evidence="1 7 8">Belongs to the universal ribosomal protein uS4 family.</text>
</comment>
<dbReference type="CDD" id="cd00165">
    <property type="entry name" value="S4"/>
    <property type="match status" value="1"/>
</dbReference>
<dbReference type="InterPro" id="IPR022801">
    <property type="entry name" value="Ribosomal_uS4"/>
</dbReference>
<keyword evidence="4 7" id="KW-0689">Ribosomal protein</keyword>
<dbReference type="InterPro" id="IPR001912">
    <property type="entry name" value="Ribosomal_uS4_N"/>
</dbReference>
<gene>
    <name evidence="7 12" type="primary">rpsD</name>
    <name evidence="13" type="ORF">AEAE_0434</name>
    <name evidence="12" type="ORF">K8U78_04675</name>
</gene>
<evidence type="ECO:0000259" key="11">
    <source>
        <dbReference type="SMART" id="SM01390"/>
    </source>
</evidence>
<keyword evidence="5 7" id="KW-0687">Ribonucleoprotein</keyword>
<reference evidence="13 14" key="1">
    <citation type="journal article" date="2017" name="BMC Genomics">
        <title>Comparative genomic and phylogenomic analyses of the Bifidobacteriaceae family.</title>
        <authorList>
            <person name="Lugli G.A."/>
            <person name="Milani C."/>
            <person name="Turroni F."/>
            <person name="Duranti S."/>
            <person name="Mancabelli L."/>
            <person name="Mangifesta M."/>
            <person name="Ferrario C."/>
            <person name="Modesto M."/>
            <person name="Mattarelli P."/>
            <person name="Jiri K."/>
            <person name="van Sinderen D."/>
            <person name="Ventura M."/>
        </authorList>
    </citation>
    <scope>NUCLEOTIDE SEQUENCE [LARGE SCALE GENOMIC DNA]</scope>
    <source>
        <strain evidence="13 14">LMG 21773</strain>
    </source>
</reference>
<evidence type="ECO:0000256" key="6">
    <source>
        <dbReference type="ARBA" id="ARBA00035254"/>
    </source>
</evidence>
<evidence type="ECO:0000313" key="14">
    <source>
        <dbReference type="Proteomes" id="UP000228976"/>
    </source>
</evidence>
<dbReference type="OrthoDB" id="9803672at2"/>
<dbReference type="RefSeq" id="WP_094689537.1">
    <property type="nucleotide sequence ID" value="NZ_JACBYZ010000001.1"/>
</dbReference>
<dbReference type="SUPFAM" id="SSF55174">
    <property type="entry name" value="Alpha-L RNA-binding motif"/>
    <property type="match status" value="1"/>
</dbReference>
<dbReference type="InterPro" id="IPR002942">
    <property type="entry name" value="S4_RNA-bd"/>
</dbReference>
<dbReference type="Gene3D" id="1.10.1050.10">
    <property type="entry name" value="Ribosomal Protein S4 Delta 41, Chain A, domain 1"/>
    <property type="match status" value="1"/>
</dbReference>
<dbReference type="InterPro" id="IPR036986">
    <property type="entry name" value="S4_RNA-bd_sf"/>
</dbReference>
<organism evidence="13 14">
    <name type="scientific">Aeriscardovia aeriphila</name>
    <dbReference type="NCBI Taxonomy" id="218139"/>
    <lineage>
        <taxon>Bacteria</taxon>
        <taxon>Bacillati</taxon>
        <taxon>Actinomycetota</taxon>
        <taxon>Actinomycetes</taxon>
        <taxon>Bifidobacteriales</taxon>
        <taxon>Bifidobacteriaceae</taxon>
        <taxon>Aeriscardovia</taxon>
    </lineage>
</organism>
<dbReference type="GO" id="GO:0042274">
    <property type="term" value="P:ribosomal small subunit biogenesis"/>
    <property type="evidence" value="ECO:0007669"/>
    <property type="project" value="TreeGrafter"/>
</dbReference>
<evidence type="ECO:0000313" key="12">
    <source>
        <dbReference type="EMBL" id="HJF18424.1"/>
    </source>
</evidence>
<keyword evidence="14" id="KW-1185">Reference proteome</keyword>
<dbReference type="GO" id="GO:0006412">
    <property type="term" value="P:translation"/>
    <property type="evidence" value="ECO:0007669"/>
    <property type="project" value="UniProtKB-UniRule"/>
</dbReference>
<dbReference type="GO" id="GO:0019843">
    <property type="term" value="F:rRNA binding"/>
    <property type="evidence" value="ECO:0007669"/>
    <property type="project" value="UniProtKB-UniRule"/>
</dbReference>
<dbReference type="InterPro" id="IPR005709">
    <property type="entry name" value="Ribosomal_uS4_bac-type"/>
</dbReference>
<proteinExistence type="inferred from homology"/>
<comment type="subunit">
    <text evidence="7">Part of the 30S ribosomal subunit. Contacts protein S5. The interaction surface between S4 and S5 is involved in control of translational fidelity.</text>
</comment>
<evidence type="ECO:0000256" key="9">
    <source>
        <dbReference type="SAM" id="MobiDB-lite"/>
    </source>
</evidence>
<reference evidence="12" key="3">
    <citation type="submission" date="2021-09" db="EMBL/GenBank/DDBJ databases">
        <authorList>
            <person name="Gilroy R."/>
        </authorList>
    </citation>
    <scope>NUCLEOTIDE SEQUENCE</scope>
    <source>
        <strain evidence="12">578</strain>
    </source>
</reference>
<dbReference type="Proteomes" id="UP000715651">
    <property type="component" value="Unassembled WGS sequence"/>
</dbReference>
<dbReference type="Pfam" id="PF01479">
    <property type="entry name" value="S4"/>
    <property type="match status" value="1"/>
</dbReference>
<evidence type="ECO:0000259" key="10">
    <source>
        <dbReference type="SMART" id="SM00363"/>
    </source>
</evidence>
<evidence type="ECO:0000256" key="5">
    <source>
        <dbReference type="ARBA" id="ARBA00023274"/>
    </source>
</evidence>
<dbReference type="PANTHER" id="PTHR11831:SF4">
    <property type="entry name" value="SMALL RIBOSOMAL SUBUNIT PROTEIN US4M"/>
    <property type="match status" value="1"/>
</dbReference>
<dbReference type="Proteomes" id="UP000228976">
    <property type="component" value="Unassembled WGS sequence"/>
</dbReference>
<dbReference type="SMART" id="SM01390">
    <property type="entry name" value="Ribosomal_S4"/>
    <property type="match status" value="1"/>
</dbReference>
<evidence type="ECO:0000313" key="13">
    <source>
        <dbReference type="EMBL" id="OZG55946.1"/>
    </source>
</evidence>
<dbReference type="PROSITE" id="PS50889">
    <property type="entry name" value="S4"/>
    <property type="match status" value="1"/>
</dbReference>
<dbReference type="PANTHER" id="PTHR11831">
    <property type="entry name" value="30S 40S RIBOSOMAL PROTEIN"/>
    <property type="match status" value="1"/>
</dbReference>
<accession>A0A261FAL1</accession>
<feature type="domain" description="Small ribosomal subunit protein uS4 N-terminal" evidence="11">
    <location>
        <begin position="8"/>
        <end position="94"/>
    </location>
</feature>
<feature type="region of interest" description="Disordered" evidence="9">
    <location>
        <begin position="28"/>
        <end position="51"/>
    </location>
</feature>
<evidence type="ECO:0000256" key="7">
    <source>
        <dbReference type="HAMAP-Rule" id="MF_01306"/>
    </source>
</evidence>
<protein>
    <recommendedName>
        <fullName evidence="6 7">Small ribosomal subunit protein uS4</fullName>
    </recommendedName>
</protein>
<dbReference type="EMBL" id="DYWK01000006">
    <property type="protein sequence ID" value="HJF18424.1"/>
    <property type="molecule type" value="Genomic_DNA"/>
</dbReference>
<dbReference type="EMBL" id="MWWU01000002">
    <property type="protein sequence ID" value="OZG55946.1"/>
    <property type="molecule type" value="Genomic_DNA"/>
</dbReference>
<dbReference type="Gene3D" id="3.10.290.10">
    <property type="entry name" value="RNA-binding S4 domain"/>
    <property type="match status" value="1"/>
</dbReference>
<dbReference type="AlphaFoldDB" id="A0A261FAL1"/>
<dbReference type="GO" id="GO:0015935">
    <property type="term" value="C:small ribosomal subunit"/>
    <property type="evidence" value="ECO:0007669"/>
    <property type="project" value="InterPro"/>
</dbReference>
<dbReference type="GO" id="GO:0003735">
    <property type="term" value="F:structural constituent of ribosome"/>
    <property type="evidence" value="ECO:0007669"/>
    <property type="project" value="InterPro"/>
</dbReference>
<comment type="caution">
    <text evidence="13">The sequence shown here is derived from an EMBL/GenBank/DDBJ whole genome shotgun (WGS) entry which is preliminary data.</text>
</comment>
<comment type="function">
    <text evidence="7">With S5 and S12 plays an important role in translational accuracy.</text>
</comment>
<dbReference type="Pfam" id="PF00163">
    <property type="entry name" value="Ribosomal_S4"/>
    <property type="match status" value="1"/>
</dbReference>
<name>A0A261FAL1_9BIFI</name>
<keyword evidence="2 7" id="KW-0699">rRNA-binding</keyword>
<reference evidence="12" key="2">
    <citation type="journal article" date="2021" name="PeerJ">
        <title>Extensive microbial diversity within the chicken gut microbiome revealed by metagenomics and culture.</title>
        <authorList>
            <person name="Gilroy R."/>
            <person name="Ravi A."/>
            <person name="Getino M."/>
            <person name="Pursley I."/>
            <person name="Horton D.L."/>
            <person name="Alikhan N.F."/>
            <person name="Baker D."/>
            <person name="Gharbi K."/>
            <person name="Hall N."/>
            <person name="Watson M."/>
            <person name="Adriaenssens E.M."/>
            <person name="Foster-Nyarko E."/>
            <person name="Jarju S."/>
            <person name="Secka A."/>
            <person name="Antonio M."/>
            <person name="Oren A."/>
            <person name="Chaudhuri R.R."/>
            <person name="La Ragione R."/>
            <person name="Hildebrand F."/>
            <person name="Pallen M.J."/>
        </authorList>
    </citation>
    <scope>NUCLEOTIDE SEQUENCE</scope>
    <source>
        <strain evidence="12">578</strain>
    </source>
</reference>
<dbReference type="SMART" id="SM00363">
    <property type="entry name" value="S4"/>
    <property type="match status" value="1"/>
</dbReference>